<dbReference type="InterPro" id="IPR019734">
    <property type="entry name" value="TPR_rpt"/>
</dbReference>
<keyword evidence="5" id="KW-0812">Transmembrane</keyword>
<comment type="caution">
    <text evidence="6">The sequence shown here is derived from an EMBL/GenBank/DDBJ whole genome shotgun (WGS) entry which is preliminary data.</text>
</comment>
<evidence type="ECO:0000256" key="3">
    <source>
        <dbReference type="PROSITE-ProRule" id="PRU00339"/>
    </source>
</evidence>
<protein>
    <submittedName>
        <fullName evidence="6">Uncharacterized protein</fullName>
    </submittedName>
</protein>
<dbReference type="Pfam" id="PF14559">
    <property type="entry name" value="TPR_19"/>
    <property type="match status" value="1"/>
</dbReference>
<evidence type="ECO:0000256" key="2">
    <source>
        <dbReference type="ARBA" id="ARBA00022803"/>
    </source>
</evidence>
<feature type="repeat" description="TPR" evidence="3">
    <location>
        <begin position="767"/>
        <end position="800"/>
    </location>
</feature>
<feature type="transmembrane region" description="Helical" evidence="5">
    <location>
        <begin position="438"/>
        <end position="461"/>
    </location>
</feature>
<keyword evidence="2 3" id="KW-0802">TPR repeat</keyword>
<feature type="transmembrane region" description="Helical" evidence="5">
    <location>
        <begin position="171"/>
        <end position="189"/>
    </location>
</feature>
<dbReference type="PATRIC" id="fig|1618647.3.peg.625"/>
<name>A0A0G1H0E9_9BACT</name>
<dbReference type="PROSITE" id="PS50005">
    <property type="entry name" value="TPR"/>
    <property type="match status" value="2"/>
</dbReference>
<feature type="transmembrane region" description="Helical" evidence="5">
    <location>
        <begin position="312"/>
        <end position="330"/>
    </location>
</feature>
<evidence type="ECO:0000256" key="5">
    <source>
        <dbReference type="SAM" id="Phobius"/>
    </source>
</evidence>
<feature type="repeat" description="TPR" evidence="3">
    <location>
        <begin position="733"/>
        <end position="766"/>
    </location>
</feature>
<proteinExistence type="predicted"/>
<evidence type="ECO:0000256" key="1">
    <source>
        <dbReference type="ARBA" id="ARBA00022737"/>
    </source>
</evidence>
<feature type="transmembrane region" description="Helical" evidence="5">
    <location>
        <begin position="107"/>
        <end position="127"/>
    </location>
</feature>
<reference evidence="6 7" key="1">
    <citation type="journal article" date="2015" name="Nature">
        <title>rRNA introns, odd ribosomes, and small enigmatic genomes across a large radiation of phyla.</title>
        <authorList>
            <person name="Brown C.T."/>
            <person name="Hug L.A."/>
            <person name="Thomas B.C."/>
            <person name="Sharon I."/>
            <person name="Castelle C.J."/>
            <person name="Singh A."/>
            <person name="Wilkins M.J."/>
            <person name="Williams K.H."/>
            <person name="Banfield J.F."/>
        </authorList>
    </citation>
    <scope>NUCLEOTIDE SEQUENCE [LARGE SCALE GENOMIC DNA]</scope>
</reference>
<keyword evidence="5" id="KW-0472">Membrane</keyword>
<sequence length="845" mass="93217">MAINFLARSQLRSVSSVTPIIFAVCLIVRYFLPISYFIIYIIIHIAKVYNPSIITHMFISQFSDQVGAGEGKNFFTKVAEWCLVASAFLLPLWFLPNTLSPVEFNKALMLSVLVFVAFLCYLAHAITFGKIKMPFHWSFLLLLGSVSVWLTSALISKFGGALWGLGSEPTSFLSILVFSLYFLMVGMVFDNTASLFKIFSGIFLGLAILIVGSLLSAMGWLTWAGALFSDKTFNTVGSWNSLSFAAGFFILMLYPFISNFSGRLLKWIFGVSFVLALVLMAVVNFQLAWIITGFFALVILSYSIWRRNVSTAAIGIPMLMLLFALFGFFFHDYIATMTVAAPAEVGVNYEATLNVAEEALKVSPFLGSGPGTFGYLWDQYKPTEVNNTIFWGVRFTSGASYLLSMPGEVGFIAWGLLLVFLAMIWYKGIRSSTSQSETLPSAFAFSAFLVTSYMLVVWSFYPAGYTLTAFGFLSLGLVLATAHAYGGIKVFEISLFSEGPKGLVSAMAVVVLIIGSFGGLYIVSSKYIGQSVFKKGLDAFNIDQKTDTAEMQMLLASRSDARNDVYFRNLSQLYMINAQLLLQNNSTTRELLGSQFKDMLDKAVTEAQKAVAINPLDYGNYRVLGKIYEFLVPLNAAGSVDMAILQYDEAIKHSPKNPMLYHDKALVYMSDATTRGDFSGLKKAEEALLKAVELKPDYTAAHFLLAQIFDAAGNQNEAIRRSEAAALLAPNDIGSLFQLGLLYYKNSRLEDARMVLERAVSINNNYSNARYFLGLVYDRQKKTNDAIGQFEKIAELNPGNEEIKKILANLRSGKGALSGIAPPAPDKRNEPPVKESSDTSAPTVR</sequence>
<keyword evidence="1" id="KW-0677">Repeat</keyword>
<feature type="transmembrane region" description="Helical" evidence="5">
    <location>
        <begin position="467"/>
        <end position="491"/>
    </location>
</feature>
<dbReference type="InterPro" id="IPR051685">
    <property type="entry name" value="Ycf3/AcsC/BcsC/TPR_MFPF"/>
</dbReference>
<gene>
    <name evidence="6" type="ORF">UW30_C0016G0002</name>
</gene>
<dbReference type="SMART" id="SM00028">
    <property type="entry name" value="TPR"/>
    <property type="match status" value="4"/>
</dbReference>
<feature type="compositionally biased region" description="Basic and acidic residues" evidence="4">
    <location>
        <begin position="825"/>
        <end position="837"/>
    </location>
</feature>
<evidence type="ECO:0000313" key="7">
    <source>
        <dbReference type="Proteomes" id="UP000034736"/>
    </source>
</evidence>
<organism evidence="6 7">
    <name type="scientific">Candidatus Giovannonibacteria bacterium GW2011_GWA2_44_13b</name>
    <dbReference type="NCBI Taxonomy" id="1618647"/>
    <lineage>
        <taxon>Bacteria</taxon>
        <taxon>Candidatus Giovannoniibacteriota</taxon>
    </lineage>
</organism>
<dbReference type="STRING" id="1618647.UW30_C0016G0002"/>
<dbReference type="InterPro" id="IPR011990">
    <property type="entry name" value="TPR-like_helical_dom_sf"/>
</dbReference>
<evidence type="ECO:0000313" key="6">
    <source>
        <dbReference type="EMBL" id="KKT40871.1"/>
    </source>
</evidence>
<feature type="transmembrane region" description="Helical" evidence="5">
    <location>
        <begin position="201"/>
        <end position="226"/>
    </location>
</feature>
<dbReference type="Proteomes" id="UP000034736">
    <property type="component" value="Unassembled WGS sequence"/>
</dbReference>
<feature type="region of interest" description="Disordered" evidence="4">
    <location>
        <begin position="815"/>
        <end position="845"/>
    </location>
</feature>
<dbReference type="Gene3D" id="1.25.40.10">
    <property type="entry name" value="Tetratricopeptide repeat domain"/>
    <property type="match status" value="2"/>
</dbReference>
<feature type="transmembrane region" description="Helical" evidence="5">
    <location>
        <begin position="78"/>
        <end position="95"/>
    </location>
</feature>
<feature type="transmembrane region" description="Helical" evidence="5">
    <location>
        <begin position="503"/>
        <end position="523"/>
    </location>
</feature>
<feature type="transmembrane region" description="Helical" evidence="5">
    <location>
        <begin position="238"/>
        <end position="257"/>
    </location>
</feature>
<accession>A0A0G1H0E9</accession>
<dbReference type="PANTHER" id="PTHR44943:SF8">
    <property type="entry name" value="TPR REPEAT-CONTAINING PROTEIN MJ0263"/>
    <property type="match status" value="1"/>
</dbReference>
<feature type="transmembrane region" description="Helical" evidence="5">
    <location>
        <begin position="20"/>
        <end position="43"/>
    </location>
</feature>
<keyword evidence="5" id="KW-1133">Transmembrane helix</keyword>
<dbReference type="AlphaFoldDB" id="A0A0G1H0E9"/>
<feature type="transmembrane region" description="Helical" evidence="5">
    <location>
        <begin position="264"/>
        <end position="281"/>
    </location>
</feature>
<evidence type="ECO:0000256" key="4">
    <source>
        <dbReference type="SAM" id="MobiDB-lite"/>
    </source>
</evidence>
<feature type="transmembrane region" description="Helical" evidence="5">
    <location>
        <begin position="139"/>
        <end position="165"/>
    </location>
</feature>
<dbReference type="EMBL" id="LCHU01000016">
    <property type="protein sequence ID" value="KKT40871.1"/>
    <property type="molecule type" value="Genomic_DNA"/>
</dbReference>
<dbReference type="PANTHER" id="PTHR44943">
    <property type="entry name" value="CELLULOSE SYNTHASE OPERON PROTEIN C"/>
    <property type="match status" value="1"/>
</dbReference>
<dbReference type="SUPFAM" id="SSF48452">
    <property type="entry name" value="TPR-like"/>
    <property type="match status" value="2"/>
</dbReference>
<feature type="transmembrane region" description="Helical" evidence="5">
    <location>
        <begin position="287"/>
        <end position="305"/>
    </location>
</feature>
<feature type="transmembrane region" description="Helical" evidence="5">
    <location>
        <begin position="409"/>
        <end position="426"/>
    </location>
</feature>